<dbReference type="Gene3D" id="2.60.9.10">
    <property type="entry name" value="Neurohypophysial hormone domain"/>
    <property type="match status" value="1"/>
</dbReference>
<evidence type="ECO:0000256" key="2">
    <source>
        <dbReference type="ARBA" id="ARBA00023157"/>
    </source>
</evidence>
<dbReference type="PANTHER" id="PTHR11681:SF5">
    <property type="entry name" value="ISOTOCIN"/>
    <property type="match status" value="1"/>
</dbReference>
<dbReference type="PANTHER" id="PTHR11681">
    <property type="entry name" value="NEUROPHYSIN"/>
    <property type="match status" value="1"/>
</dbReference>
<organism evidence="4">
    <name type="scientific">Bugula neritina</name>
    <name type="common">Brown bryozoan</name>
    <name type="synonym">Sertularia neritina</name>
    <dbReference type="NCBI Taxonomy" id="10212"/>
    <lineage>
        <taxon>Eukaryota</taxon>
        <taxon>Metazoa</taxon>
        <taxon>Spiralia</taxon>
        <taxon>Lophotrochozoa</taxon>
        <taxon>Bryozoa</taxon>
        <taxon>Gymnolaemata</taxon>
        <taxon>Cheilostomatida</taxon>
        <taxon>Flustrina</taxon>
        <taxon>Buguloidea</taxon>
        <taxon>Bugulidae</taxon>
        <taxon>Bugula</taxon>
    </lineage>
</organism>
<gene>
    <name evidence="4" type="primary">VPL</name>
</gene>
<dbReference type="InterPro" id="IPR036387">
    <property type="entry name" value="Neurhyp_horm_dom_sf"/>
</dbReference>
<dbReference type="AlphaFoldDB" id="A0A1B1V2N8"/>
<evidence type="ECO:0000313" key="4">
    <source>
        <dbReference type="EMBL" id="ANW11176.1"/>
    </source>
</evidence>
<dbReference type="GO" id="GO:0005185">
    <property type="term" value="F:neurohypophyseal hormone activity"/>
    <property type="evidence" value="ECO:0007669"/>
    <property type="project" value="InterPro"/>
</dbReference>
<name>A0A1B1V2N8_BUGNE</name>
<dbReference type="GO" id="GO:0030141">
    <property type="term" value="C:secretory granule"/>
    <property type="evidence" value="ECO:0007669"/>
    <property type="project" value="TreeGrafter"/>
</dbReference>
<evidence type="ECO:0000256" key="1">
    <source>
        <dbReference type="ARBA" id="ARBA00007369"/>
    </source>
</evidence>
<keyword evidence="2" id="KW-1015">Disulfide bond</keyword>
<accession>A0A1B1V2N8</accession>
<feature type="signal peptide" evidence="3">
    <location>
        <begin position="1"/>
        <end position="22"/>
    </location>
</feature>
<feature type="chain" id="PRO_5008531078" evidence="3">
    <location>
        <begin position="23"/>
        <end position="137"/>
    </location>
</feature>
<dbReference type="SMART" id="SM00003">
    <property type="entry name" value="NH"/>
    <property type="match status" value="1"/>
</dbReference>
<dbReference type="EMBL" id="KX095876">
    <property type="protein sequence ID" value="ANW11176.1"/>
    <property type="molecule type" value="mRNA"/>
</dbReference>
<keyword evidence="3" id="KW-0732">Signal</keyword>
<reference evidence="4" key="1">
    <citation type="submission" date="2016-04" db="EMBL/GenBank/DDBJ databases">
        <title>In silico prediction of neuropeptides/peptide hormone transcripts in the cheilostome bryozoan Bugula neritina.</title>
        <authorList>
            <person name="Yue Him W."/>
            <person name="Yu L."/>
            <person name="Zhang G."/>
            <person name="He L.-S."/>
            <person name="Qian P.-Y."/>
        </authorList>
    </citation>
    <scope>NUCLEOTIDE SEQUENCE</scope>
</reference>
<dbReference type="PRINTS" id="PR00831">
    <property type="entry name" value="NEUROPHYSIN"/>
</dbReference>
<sequence length="137" mass="14953">MFGRPTLMRLFGLLVLVEIGRPCYIRTCDLGILGKRTVEGKPALCRACGPGLAGQCYGNSYCCGYFGCYNVRKTDECQISSPTQSRLCKKGFSPCFTIPGGSCSANGFCCNSDTCRPSLTCVRLTNLYGEPEKHHRV</sequence>
<dbReference type="GO" id="GO:0005615">
    <property type="term" value="C:extracellular space"/>
    <property type="evidence" value="ECO:0007669"/>
    <property type="project" value="TreeGrafter"/>
</dbReference>
<dbReference type="Pfam" id="PF00184">
    <property type="entry name" value="Hormone_5"/>
    <property type="match status" value="1"/>
</dbReference>
<proteinExistence type="evidence at transcript level"/>
<comment type="similarity">
    <text evidence="1">Belongs to the vasopressin/oxytocin family.</text>
</comment>
<dbReference type="SUPFAM" id="SSF49606">
    <property type="entry name" value="Neurophysin II"/>
    <property type="match status" value="1"/>
</dbReference>
<evidence type="ECO:0000256" key="3">
    <source>
        <dbReference type="SAM" id="SignalP"/>
    </source>
</evidence>
<protein>
    <submittedName>
        <fullName evidence="4">Vasopressin-like</fullName>
    </submittedName>
</protein>
<dbReference type="InterPro" id="IPR000981">
    <property type="entry name" value="Neurhyp_horm"/>
</dbReference>